<proteinExistence type="predicted"/>
<dbReference type="AlphaFoldDB" id="A0AAN0VV00"/>
<reference evidence="1 2" key="1">
    <citation type="submission" date="2014-09" db="EMBL/GenBank/DDBJ databases">
        <authorList>
            <person name="Chan K.-G."/>
        </authorList>
    </citation>
    <scope>NUCLEOTIDE SEQUENCE [LARGE SCALE GENOMIC DNA]</scope>
    <source>
        <strain evidence="1 2">M006</strain>
    </source>
</reference>
<accession>A0AAN0VV00</accession>
<name>A0AAN0VV00_9ENTR</name>
<dbReference type="Proteomes" id="UP000029516">
    <property type="component" value="Chromosome"/>
</dbReference>
<protein>
    <submittedName>
        <fullName evidence="1">Uncharacterized protein</fullName>
    </submittedName>
</protein>
<dbReference type="RefSeq" id="WP_039295085.1">
    <property type="nucleotide sequence ID" value="NZ_CP009458.1"/>
</dbReference>
<sequence>MLNGSQAVRYGSDVPERAYLLLPCWMWEVLLPPGAEKEIAKAGFNILSLCLQMVQNTRPAKEKTNRRLRDVGYFFAIN</sequence>
<evidence type="ECO:0000313" key="2">
    <source>
        <dbReference type="Proteomes" id="UP000029516"/>
    </source>
</evidence>
<dbReference type="KEGG" id="cem:LH23_20520"/>
<dbReference type="EMBL" id="CP009458">
    <property type="protein sequence ID" value="AIR62947.1"/>
    <property type="molecule type" value="Genomic_DNA"/>
</dbReference>
<gene>
    <name evidence="1" type="ORF">LH23_20520</name>
</gene>
<evidence type="ECO:0000313" key="1">
    <source>
        <dbReference type="EMBL" id="AIR62947.1"/>
    </source>
</evidence>
<organism evidence="1 2">
    <name type="scientific">Cedecea neteri</name>
    <dbReference type="NCBI Taxonomy" id="158822"/>
    <lineage>
        <taxon>Bacteria</taxon>
        <taxon>Pseudomonadati</taxon>
        <taxon>Pseudomonadota</taxon>
        <taxon>Gammaproteobacteria</taxon>
        <taxon>Enterobacterales</taxon>
        <taxon>Enterobacteriaceae</taxon>
        <taxon>Cedecea</taxon>
    </lineage>
</organism>